<evidence type="ECO:0000313" key="3">
    <source>
        <dbReference type="WBParaSite" id="HPBE_0002051701-mRNA-1"/>
    </source>
</evidence>
<organism evidence="2 3">
    <name type="scientific">Heligmosomoides polygyrus</name>
    <name type="common">Parasitic roundworm</name>
    <dbReference type="NCBI Taxonomy" id="6339"/>
    <lineage>
        <taxon>Eukaryota</taxon>
        <taxon>Metazoa</taxon>
        <taxon>Ecdysozoa</taxon>
        <taxon>Nematoda</taxon>
        <taxon>Chromadorea</taxon>
        <taxon>Rhabditida</taxon>
        <taxon>Rhabditina</taxon>
        <taxon>Rhabditomorpha</taxon>
        <taxon>Strongyloidea</taxon>
        <taxon>Heligmosomidae</taxon>
        <taxon>Heligmosomoides</taxon>
    </lineage>
</organism>
<accession>A0A3P8FDS1</accession>
<accession>A0A183GE02</accession>
<dbReference type="Proteomes" id="UP000050761">
    <property type="component" value="Unassembled WGS sequence"/>
</dbReference>
<name>A0A183GE02_HELPZ</name>
<reference evidence="1 2" key="1">
    <citation type="submission" date="2018-11" db="EMBL/GenBank/DDBJ databases">
        <authorList>
            <consortium name="Pathogen Informatics"/>
        </authorList>
    </citation>
    <scope>NUCLEOTIDE SEQUENCE [LARGE SCALE GENOMIC DNA]</scope>
</reference>
<reference evidence="3" key="2">
    <citation type="submission" date="2019-09" db="UniProtKB">
        <authorList>
            <consortium name="WormBaseParasite"/>
        </authorList>
    </citation>
    <scope>IDENTIFICATION</scope>
</reference>
<keyword evidence="2" id="KW-1185">Reference proteome</keyword>
<dbReference type="OrthoDB" id="5858872at2759"/>
<evidence type="ECO:0000313" key="2">
    <source>
        <dbReference type="Proteomes" id="UP000050761"/>
    </source>
</evidence>
<gene>
    <name evidence="1" type="ORF">HPBE_LOCUS20516</name>
</gene>
<protein>
    <submittedName>
        <fullName evidence="1 3">Uncharacterized protein</fullName>
    </submittedName>
</protein>
<evidence type="ECO:0000313" key="1">
    <source>
        <dbReference type="EMBL" id="VDP20423.1"/>
    </source>
</evidence>
<dbReference type="EMBL" id="UZAH01032212">
    <property type="protein sequence ID" value="VDP20423.1"/>
    <property type="molecule type" value="Genomic_DNA"/>
</dbReference>
<sequence length="142" mass="15802">MSLSADLQAALDELDDSVQVHNCEAVAAQVSEAVTILREMVPRIATMERALNTLLDRSTPKSSCVFCPVDENRDNHFSGRCSRFADTVARTAQASRLRLCLCCLMPEHVDDCRVKCGNCGLDHNVLLCTRKKPSHPMKRPHH</sequence>
<dbReference type="AlphaFoldDB" id="A0A183GE02"/>
<dbReference type="WBParaSite" id="HPBE_0002051701-mRNA-1">
    <property type="protein sequence ID" value="HPBE_0002051701-mRNA-1"/>
    <property type="gene ID" value="HPBE_0002051701"/>
</dbReference>
<proteinExistence type="predicted"/>